<evidence type="ECO:0000313" key="1">
    <source>
        <dbReference type="EMBL" id="KKL23924.1"/>
    </source>
</evidence>
<reference evidence="1" key="1">
    <citation type="journal article" date="2015" name="Nature">
        <title>Complex archaea that bridge the gap between prokaryotes and eukaryotes.</title>
        <authorList>
            <person name="Spang A."/>
            <person name="Saw J.H."/>
            <person name="Jorgensen S.L."/>
            <person name="Zaremba-Niedzwiedzka K."/>
            <person name="Martijn J."/>
            <person name="Lind A.E."/>
            <person name="van Eijk R."/>
            <person name="Schleper C."/>
            <person name="Guy L."/>
            <person name="Ettema T.J."/>
        </authorList>
    </citation>
    <scope>NUCLEOTIDE SEQUENCE</scope>
</reference>
<dbReference type="EMBL" id="LAZR01036787">
    <property type="protein sequence ID" value="KKL23924.1"/>
    <property type="molecule type" value="Genomic_DNA"/>
</dbReference>
<name>A0A0F9BPU2_9ZZZZ</name>
<protein>
    <submittedName>
        <fullName evidence="1">Uncharacterized protein</fullName>
    </submittedName>
</protein>
<proteinExistence type="predicted"/>
<accession>A0A0F9BPU2</accession>
<gene>
    <name evidence="1" type="ORF">LCGC14_2420500</name>
</gene>
<organism evidence="1">
    <name type="scientific">marine sediment metagenome</name>
    <dbReference type="NCBI Taxonomy" id="412755"/>
    <lineage>
        <taxon>unclassified sequences</taxon>
        <taxon>metagenomes</taxon>
        <taxon>ecological metagenomes</taxon>
    </lineage>
</organism>
<dbReference type="AlphaFoldDB" id="A0A0F9BPU2"/>
<sequence length="75" mass="8297">MSDAIYEDSISVSAGRFTVRTNQGPGKMEGSRTISLLHKTLGSQTVVRFNGLTDADLRDLFRALGEYLHMMSMSQ</sequence>
<comment type="caution">
    <text evidence="1">The sequence shown here is derived from an EMBL/GenBank/DDBJ whole genome shotgun (WGS) entry which is preliminary data.</text>
</comment>